<dbReference type="RefSeq" id="WP_165907972.1">
    <property type="nucleotide sequence ID" value="NZ_SLUN01000013.1"/>
</dbReference>
<dbReference type="EMBL" id="SLUN01000013">
    <property type="protein sequence ID" value="TCL68506.1"/>
    <property type="molecule type" value="Genomic_DNA"/>
</dbReference>
<evidence type="ECO:0000313" key="8">
    <source>
        <dbReference type="EMBL" id="TCL68506.1"/>
    </source>
</evidence>
<keyword evidence="5" id="KW-0175">Coiled coil</keyword>
<dbReference type="PANTHER" id="PTHR15239:SF6">
    <property type="entry name" value="RIBOSOME QUALITY CONTROL COMPLEX SUBUNIT NEMF"/>
    <property type="match status" value="1"/>
</dbReference>
<evidence type="ECO:0000256" key="2">
    <source>
        <dbReference type="ARBA" id="ARBA00022730"/>
    </source>
</evidence>
<organism evidence="8 9">
    <name type="scientific">Hydrogenispora ethanolica</name>
    <dbReference type="NCBI Taxonomy" id="1082276"/>
    <lineage>
        <taxon>Bacteria</taxon>
        <taxon>Bacillati</taxon>
        <taxon>Bacillota</taxon>
        <taxon>Hydrogenispora</taxon>
    </lineage>
</organism>
<dbReference type="InterPro" id="IPR043682">
    <property type="entry name" value="RqcH_bacterial"/>
</dbReference>
<feature type="region of interest" description="Disordered" evidence="6">
    <location>
        <begin position="462"/>
        <end position="481"/>
    </location>
</feature>
<dbReference type="InterPro" id="IPR051608">
    <property type="entry name" value="RQC_Subunit_NEMF"/>
</dbReference>
<keyword evidence="9" id="KW-1185">Reference proteome</keyword>
<dbReference type="InterPro" id="IPR008532">
    <property type="entry name" value="NFACT_RNA-bd"/>
</dbReference>
<dbReference type="GO" id="GO:0000049">
    <property type="term" value="F:tRNA binding"/>
    <property type="evidence" value="ECO:0007669"/>
    <property type="project" value="UniProtKB-UniRule"/>
</dbReference>
<keyword evidence="4 5" id="KW-0648">Protein biosynthesis</keyword>
<dbReference type="PANTHER" id="PTHR15239">
    <property type="entry name" value="NUCLEAR EXPORT MEDIATOR FACTOR NEMF"/>
    <property type="match status" value="1"/>
</dbReference>
<evidence type="ECO:0000313" key="9">
    <source>
        <dbReference type="Proteomes" id="UP000295008"/>
    </source>
</evidence>
<dbReference type="GO" id="GO:0072344">
    <property type="term" value="P:rescue of stalled ribosome"/>
    <property type="evidence" value="ECO:0007669"/>
    <property type="project" value="UniProtKB-UniRule"/>
</dbReference>
<evidence type="ECO:0000256" key="6">
    <source>
        <dbReference type="SAM" id="MobiDB-lite"/>
    </source>
</evidence>
<comment type="subunit">
    <text evidence="5">Associates with stalled 50S ribosomal subunits. Binds to RqcP.</text>
</comment>
<accession>A0A4R1RQC9</accession>
<evidence type="ECO:0000256" key="4">
    <source>
        <dbReference type="ARBA" id="ARBA00022917"/>
    </source>
</evidence>
<keyword evidence="3 5" id="KW-0694">RNA-binding</keyword>
<evidence type="ECO:0000259" key="7">
    <source>
        <dbReference type="Pfam" id="PF05670"/>
    </source>
</evidence>
<sequence>MPLDAPVLACIAGEIHKLLPVKIDKIHQPYSDEFLFSCFGMGASFKLLISLNSQHGRCHIFDGTRENPVNPSAFCMLLRKHFGGSKLVAVEGVPFERMLKLVFEVYDPLSGLSKKQILLELTGKSANLIIANEQGLIIDAWRKPEPKHPGDREIAAGLPYELPPTGGRWQPVTLAADAFAALLGQLPPGVTIEKFLLKHWYGLSNLSIKQIAAAAALEADTVCQELTAEQRAALYGAFAAWARRVAASEFTPTALYDAQGHAVDCSALAVPNPPAGLSAGAVANLNEAVAAIFNHRHELARFHEAKQNLAKKIGHQLDKTRAKLAKQQDEAARAERGDEYRICGELLTTYSYQVPKGGSEARLVNYYDPDGAELAIVLNPALTAQENAQSYFKKYQKAKKGQQAIALQIARTQESIDYLESIESLITSAQSLADLKLVQEEIELADGRPAKPKALAREKAKKAMRRETPAEPRQYRTPSGHTILVGRNNLQNDKLTFKVADPTDWWFHTQKIPGSHVILRPQPGVAVDDETLNYACQLAAYFSKAQNSTKVPVDYTQRKNVKKPPGSKPGYVIYDYFKTAIITPDPQLLAEVGVEPPQ</sequence>
<dbReference type="Proteomes" id="UP000295008">
    <property type="component" value="Unassembled WGS sequence"/>
</dbReference>
<evidence type="ECO:0000256" key="5">
    <source>
        <dbReference type="HAMAP-Rule" id="MF_00844"/>
    </source>
</evidence>
<dbReference type="Pfam" id="PF05670">
    <property type="entry name" value="NFACT-R_1"/>
    <property type="match status" value="1"/>
</dbReference>
<dbReference type="GO" id="GO:1990112">
    <property type="term" value="C:RQC complex"/>
    <property type="evidence" value="ECO:0007669"/>
    <property type="project" value="TreeGrafter"/>
</dbReference>
<evidence type="ECO:0000256" key="3">
    <source>
        <dbReference type="ARBA" id="ARBA00022884"/>
    </source>
</evidence>
<comment type="similarity">
    <text evidence="5">Belongs to the NEMF family.</text>
</comment>
<feature type="domain" description="NFACT RNA-binding" evidence="7">
    <location>
        <begin position="475"/>
        <end position="566"/>
    </location>
</feature>
<feature type="compositionally biased region" description="Basic and acidic residues" evidence="6">
    <location>
        <begin position="465"/>
        <end position="474"/>
    </location>
</feature>
<gene>
    <name evidence="5" type="primary">rqcH</name>
    <name evidence="8" type="ORF">EDC14_101346</name>
</gene>
<dbReference type="Pfam" id="PF05833">
    <property type="entry name" value="NFACT_N"/>
    <property type="match status" value="1"/>
</dbReference>
<comment type="function">
    <text evidence="5">Key component of the ribosome quality control system (RQC), a ribosome-associated complex that mediates the extraction of incompletely synthesized nascent chains from stalled ribosomes and their subsequent degradation. RqcH recruits Ala-charged tRNA, and with RqcP directs the elongation of stalled nascent chains on 50S ribosomal subunits, leading to non-templated C-terminal alanine extensions (Ala tail). The Ala tail promotes nascent chain degradation. May add between 1 and at least 8 Ala residues. Binds to stalled 50S ribosomal subunits.</text>
</comment>
<proteinExistence type="inferred from homology"/>
<name>A0A4R1RQC9_HYDET</name>
<reference evidence="8 9" key="1">
    <citation type="submission" date="2019-03" db="EMBL/GenBank/DDBJ databases">
        <title>Genomic Encyclopedia of Type Strains, Phase IV (KMG-IV): sequencing the most valuable type-strain genomes for metagenomic binning, comparative biology and taxonomic classification.</title>
        <authorList>
            <person name="Goeker M."/>
        </authorList>
    </citation>
    <scope>NUCLEOTIDE SEQUENCE [LARGE SCALE GENOMIC DNA]</scope>
    <source>
        <strain evidence="8 9">LX-B</strain>
    </source>
</reference>
<feature type="coiled-coil region" evidence="5">
    <location>
        <begin position="310"/>
        <end position="337"/>
    </location>
</feature>
<dbReference type="Gene3D" id="2.30.310.10">
    <property type="entry name" value="ibrinogen binding protein from staphylococcus aureus domain"/>
    <property type="match status" value="1"/>
</dbReference>
<dbReference type="GO" id="GO:0043023">
    <property type="term" value="F:ribosomal large subunit binding"/>
    <property type="evidence" value="ECO:0007669"/>
    <property type="project" value="UniProtKB-UniRule"/>
</dbReference>
<evidence type="ECO:0000256" key="1">
    <source>
        <dbReference type="ARBA" id="ARBA00022555"/>
    </source>
</evidence>
<dbReference type="GO" id="GO:0019843">
    <property type="term" value="F:rRNA binding"/>
    <property type="evidence" value="ECO:0007669"/>
    <property type="project" value="UniProtKB-UniRule"/>
</dbReference>
<dbReference type="AlphaFoldDB" id="A0A4R1RQC9"/>
<keyword evidence="1 5" id="KW-0820">tRNA-binding</keyword>
<protein>
    <recommendedName>
        <fullName evidence="5">Rqc2 homolog RqcH</fullName>
        <shortName evidence="5">RqcH</shortName>
    </recommendedName>
</protein>
<dbReference type="HAMAP" id="MF_00844_B">
    <property type="entry name" value="RqcH_B"/>
    <property type="match status" value="1"/>
</dbReference>
<keyword evidence="2 5" id="KW-0699">rRNA-binding</keyword>
<comment type="caution">
    <text evidence="8">The sequence shown here is derived from an EMBL/GenBank/DDBJ whole genome shotgun (WGS) entry which is preliminary data.</text>
</comment>